<reference evidence="1" key="2">
    <citation type="journal article" date="2015" name="Data Brief">
        <title>Shoot transcriptome of the giant reed, Arundo donax.</title>
        <authorList>
            <person name="Barrero R.A."/>
            <person name="Guerrero F.D."/>
            <person name="Moolhuijzen P."/>
            <person name="Goolsby J.A."/>
            <person name="Tidwell J."/>
            <person name="Bellgard S.E."/>
            <person name="Bellgard M.I."/>
        </authorList>
    </citation>
    <scope>NUCLEOTIDE SEQUENCE</scope>
    <source>
        <tissue evidence="1">Shoot tissue taken approximately 20 cm above the soil surface</tissue>
    </source>
</reference>
<accession>A0A0A8XXB5</accession>
<name>A0A0A8XXB5_ARUDO</name>
<protein>
    <submittedName>
        <fullName evidence="1">Uncharacterized protein</fullName>
    </submittedName>
</protein>
<dbReference type="AlphaFoldDB" id="A0A0A8XXB5"/>
<sequence>MWCRYKLRKRQPSTAPVSSLTTKRAWWYW</sequence>
<proteinExistence type="predicted"/>
<reference evidence="1" key="1">
    <citation type="submission" date="2014-09" db="EMBL/GenBank/DDBJ databases">
        <authorList>
            <person name="Magalhaes I.L.F."/>
            <person name="Oliveira U."/>
            <person name="Santos F.R."/>
            <person name="Vidigal T.H.D.A."/>
            <person name="Brescovit A.D."/>
            <person name="Santos A.J."/>
        </authorList>
    </citation>
    <scope>NUCLEOTIDE SEQUENCE</scope>
    <source>
        <tissue evidence="1">Shoot tissue taken approximately 20 cm above the soil surface</tissue>
    </source>
</reference>
<evidence type="ECO:0000313" key="1">
    <source>
        <dbReference type="EMBL" id="JAD18506.1"/>
    </source>
</evidence>
<dbReference type="EMBL" id="GBRH01279389">
    <property type="protein sequence ID" value="JAD18506.1"/>
    <property type="molecule type" value="Transcribed_RNA"/>
</dbReference>
<organism evidence="1">
    <name type="scientific">Arundo donax</name>
    <name type="common">Giant reed</name>
    <name type="synonym">Donax arundinaceus</name>
    <dbReference type="NCBI Taxonomy" id="35708"/>
    <lineage>
        <taxon>Eukaryota</taxon>
        <taxon>Viridiplantae</taxon>
        <taxon>Streptophyta</taxon>
        <taxon>Embryophyta</taxon>
        <taxon>Tracheophyta</taxon>
        <taxon>Spermatophyta</taxon>
        <taxon>Magnoliopsida</taxon>
        <taxon>Liliopsida</taxon>
        <taxon>Poales</taxon>
        <taxon>Poaceae</taxon>
        <taxon>PACMAD clade</taxon>
        <taxon>Arundinoideae</taxon>
        <taxon>Arundineae</taxon>
        <taxon>Arundo</taxon>
    </lineage>
</organism>